<dbReference type="SUPFAM" id="SSF56801">
    <property type="entry name" value="Acetyl-CoA synthetase-like"/>
    <property type="match status" value="1"/>
</dbReference>
<dbReference type="Gene3D" id="3.40.50.12780">
    <property type="entry name" value="N-terminal domain of ligase-like"/>
    <property type="match status" value="1"/>
</dbReference>
<dbReference type="Proteomes" id="UP000676194">
    <property type="component" value="Chromosome"/>
</dbReference>
<dbReference type="NCBIfam" id="NF006754">
    <property type="entry name" value="PRK09274.1"/>
    <property type="match status" value="1"/>
</dbReference>
<gene>
    <name evidence="2" type="ORF">KIH39_05440</name>
</gene>
<name>A0A8E6B7M0_9BACT</name>
<dbReference type="InterPro" id="IPR042099">
    <property type="entry name" value="ANL_N_sf"/>
</dbReference>
<keyword evidence="3" id="KW-1185">Reference proteome</keyword>
<reference evidence="2" key="1">
    <citation type="submission" date="2021-05" db="EMBL/GenBank/DDBJ databases">
        <title>Complete genome sequence of the cellulolytic planctomycete Telmatocola sphagniphila SP2T and characterization of the first cellulase from planctomycetes.</title>
        <authorList>
            <person name="Rakitin A.L."/>
            <person name="Beletsky A.V."/>
            <person name="Naumoff D.G."/>
            <person name="Kulichevskaya I.S."/>
            <person name="Mardanov A.V."/>
            <person name="Ravin N.V."/>
            <person name="Dedysh S.N."/>
        </authorList>
    </citation>
    <scope>NUCLEOTIDE SEQUENCE</scope>
    <source>
        <strain evidence="2">SP2T</strain>
    </source>
</reference>
<dbReference type="RefSeq" id="WP_213498248.1">
    <property type="nucleotide sequence ID" value="NZ_CP074694.1"/>
</dbReference>
<dbReference type="InterPro" id="IPR020845">
    <property type="entry name" value="AMP-binding_CS"/>
</dbReference>
<dbReference type="PANTHER" id="PTHR43767:SF1">
    <property type="entry name" value="NONRIBOSOMAL PEPTIDE SYNTHASE PES1 (EUROFUNG)-RELATED"/>
    <property type="match status" value="1"/>
</dbReference>
<protein>
    <submittedName>
        <fullName evidence="2">AMP-binding protein</fullName>
    </submittedName>
</protein>
<organism evidence="2 3">
    <name type="scientific">Telmatocola sphagniphila</name>
    <dbReference type="NCBI Taxonomy" id="1123043"/>
    <lineage>
        <taxon>Bacteria</taxon>
        <taxon>Pseudomonadati</taxon>
        <taxon>Planctomycetota</taxon>
        <taxon>Planctomycetia</taxon>
        <taxon>Gemmatales</taxon>
        <taxon>Gemmataceae</taxon>
    </lineage>
</organism>
<dbReference type="PROSITE" id="PS00455">
    <property type="entry name" value="AMP_BINDING"/>
    <property type="match status" value="1"/>
</dbReference>
<dbReference type="InterPro" id="IPR050237">
    <property type="entry name" value="ATP-dep_AMP-bd_enzyme"/>
</dbReference>
<sequence length="581" mass="64994">MIVQIPCNVARHLEVLANQEPHRMAVVFPQSRDEDNRVSYTHLTFQQLHEDSNRLASGFESIGIRRGTRTVLMVQPSLDFFATTFALFKVGAVLVLIDPGMGIRNLGRCLAQAKPEAFIGVPKAHLARKLFGWSRTTIRTTVCTRKQRWLAEHNLDCLRRKSSGDYKCALTHPNDLAAILFTSGSTGPAKGAIYTHHIFEKQVEILQKMYGISHGEVDLATFPLFALFGPALGMTAIIPDMNPTRPANVDPKKIVEAIENFGVTNLFGSPALLNRLARYDQLQSESLRSLKRVTSAGAPVPIKVIERLQSKLPEKAYIHTPYGATESLPVATVCSRTLLKETRQYSERGCGTCIGQPVSDMDVKIIAISDAAISNWQDGLSLPVSRIGEIVVHGPVVTQAYYAHEEANKLSKILDPQTGRNRHRMGDLGYLDSEGRLWFCGRKSHRVETERGTLFSIPTEAIFNSHPMVFRSALVGVTFDGKKYPILCIELEKDYTTHGPDIVGELFHLAKQQPHTRAIQAILIHPKFPVDIRHNAKIFREKLALWATQRLQRRKFHPQPLTEDVALPPTFDELRSRETPA</sequence>
<accession>A0A8E6B7M0</accession>
<dbReference type="Pfam" id="PF00501">
    <property type="entry name" value="AMP-binding"/>
    <property type="match status" value="1"/>
</dbReference>
<dbReference type="AlphaFoldDB" id="A0A8E6B7M0"/>
<dbReference type="CDD" id="cd05910">
    <property type="entry name" value="FACL_like_1"/>
    <property type="match status" value="1"/>
</dbReference>
<dbReference type="EMBL" id="CP074694">
    <property type="protein sequence ID" value="QVL33358.1"/>
    <property type="molecule type" value="Genomic_DNA"/>
</dbReference>
<proteinExistence type="predicted"/>
<feature type="domain" description="AMP-dependent synthetase/ligase" evidence="1">
    <location>
        <begin position="16"/>
        <end position="402"/>
    </location>
</feature>
<dbReference type="InterPro" id="IPR000873">
    <property type="entry name" value="AMP-dep_synth/lig_dom"/>
</dbReference>
<dbReference type="KEGG" id="tsph:KIH39_05440"/>
<evidence type="ECO:0000259" key="1">
    <source>
        <dbReference type="Pfam" id="PF00501"/>
    </source>
</evidence>
<evidence type="ECO:0000313" key="3">
    <source>
        <dbReference type="Proteomes" id="UP000676194"/>
    </source>
</evidence>
<dbReference type="PANTHER" id="PTHR43767">
    <property type="entry name" value="LONG-CHAIN-FATTY-ACID--COA LIGASE"/>
    <property type="match status" value="1"/>
</dbReference>
<evidence type="ECO:0000313" key="2">
    <source>
        <dbReference type="EMBL" id="QVL33358.1"/>
    </source>
</evidence>